<feature type="domain" description="tRNA-guanine(15) transglycosylase-like" evidence="4">
    <location>
        <begin position="12"/>
        <end position="351"/>
    </location>
</feature>
<dbReference type="NCBIfam" id="TIGR00430">
    <property type="entry name" value="Q_tRNA_tgt"/>
    <property type="match status" value="1"/>
</dbReference>
<dbReference type="Pfam" id="PF01702">
    <property type="entry name" value="TGT"/>
    <property type="match status" value="1"/>
</dbReference>
<dbReference type="Gene3D" id="3.20.20.105">
    <property type="entry name" value="Queuine tRNA-ribosyltransferase-like"/>
    <property type="match status" value="1"/>
</dbReference>
<dbReference type="EC" id="2.4.2.29" evidence="5"/>
<dbReference type="PANTHER" id="PTHR46499:SF1">
    <property type="entry name" value="QUEUINE TRNA-RIBOSYLTRANSFERASE"/>
    <property type="match status" value="1"/>
</dbReference>
<dbReference type="Proteomes" id="UP000732298">
    <property type="component" value="Unassembled WGS sequence"/>
</dbReference>
<evidence type="ECO:0000256" key="2">
    <source>
        <dbReference type="ARBA" id="ARBA00022679"/>
    </source>
</evidence>
<keyword evidence="2 5" id="KW-0808">Transferase</keyword>
<dbReference type="GO" id="GO:0005829">
    <property type="term" value="C:cytosol"/>
    <property type="evidence" value="ECO:0007669"/>
    <property type="project" value="TreeGrafter"/>
</dbReference>
<proteinExistence type="predicted"/>
<dbReference type="EMBL" id="JACQPB010000005">
    <property type="protein sequence ID" value="MBI4210006.1"/>
    <property type="molecule type" value="Genomic_DNA"/>
</dbReference>
<dbReference type="InterPro" id="IPR002616">
    <property type="entry name" value="tRNA_ribo_trans-like"/>
</dbReference>
<evidence type="ECO:0000256" key="1">
    <source>
        <dbReference type="ARBA" id="ARBA00022676"/>
    </source>
</evidence>
<keyword evidence="3" id="KW-0819">tRNA processing</keyword>
<gene>
    <name evidence="5" type="primary">tgt</name>
    <name evidence="5" type="ORF">HY544_00675</name>
</gene>
<protein>
    <submittedName>
        <fullName evidence="5">tRNA guanosine(34) transglycosylase Tgt</fullName>
        <ecNumber evidence="5">2.4.2.29</ecNumber>
    </submittedName>
</protein>
<dbReference type="GO" id="GO:0008616">
    <property type="term" value="P:tRNA queuosine(34) biosynthetic process"/>
    <property type="evidence" value="ECO:0007669"/>
    <property type="project" value="TreeGrafter"/>
</dbReference>
<dbReference type="AlphaFoldDB" id="A0A8T3YL18"/>
<organism evidence="5 6">
    <name type="scientific">Candidatus Iainarchaeum sp</name>
    <dbReference type="NCBI Taxonomy" id="3101447"/>
    <lineage>
        <taxon>Archaea</taxon>
        <taxon>Candidatus Iainarchaeota</taxon>
        <taxon>Candidatus Iainarchaeia</taxon>
        <taxon>Candidatus Iainarchaeales</taxon>
        <taxon>Candidatus Iainarchaeaceae</taxon>
        <taxon>Candidatus Iainarchaeum</taxon>
    </lineage>
</organism>
<sequence>MSGFRLEAVSGKARAGTLMTSHGRVKTPFLMPVATKGSVKLLSMEEVSSAGIECIIANAFILSMRPGTGIIAKHGGLHRFMQWGRGLFTDSGGFQVLSREFCLGLSDEGVQFRNPFTGRQALFTPEESISIQNALCSDVAMCLDDVPRANEGAGRLAEAVARTTLWAKRCREAHSNRKQMLFGICQGGTDAKLRAKSAREITSLDFDGYAIGGLVIGEPKEKTFPAAEAALPFLPEEKPRYMMGVGDEQELRRAIAAGIDCFDSCFATRTARHGGAFTSAGNINIDSAKFRADIGPLDSACDCQVCANHSRAYIHHLFRTKEENAGKYLSYHNLYFLQKMLERVREEIMED</sequence>
<evidence type="ECO:0000256" key="3">
    <source>
        <dbReference type="ARBA" id="ARBA00022694"/>
    </source>
</evidence>
<evidence type="ECO:0000259" key="4">
    <source>
        <dbReference type="Pfam" id="PF01702"/>
    </source>
</evidence>
<accession>A0A8T3YL18</accession>
<dbReference type="NCBIfam" id="TIGR00449">
    <property type="entry name" value="tgt_general"/>
    <property type="match status" value="1"/>
</dbReference>
<dbReference type="InterPro" id="IPR050076">
    <property type="entry name" value="ArchSynthase1/Queuine_TRR"/>
</dbReference>
<comment type="caution">
    <text evidence="5">The sequence shown here is derived from an EMBL/GenBank/DDBJ whole genome shotgun (WGS) entry which is preliminary data.</text>
</comment>
<dbReference type="GO" id="GO:0008479">
    <property type="term" value="F:tRNA-guanosine(34) queuine transglycosylase activity"/>
    <property type="evidence" value="ECO:0007669"/>
    <property type="project" value="InterPro"/>
</dbReference>
<evidence type="ECO:0000313" key="5">
    <source>
        <dbReference type="EMBL" id="MBI4210006.1"/>
    </source>
</evidence>
<dbReference type="SUPFAM" id="SSF51713">
    <property type="entry name" value="tRNA-guanine transglycosylase"/>
    <property type="match status" value="1"/>
</dbReference>
<dbReference type="InterPro" id="IPR004803">
    <property type="entry name" value="TGT"/>
</dbReference>
<reference evidence="5" key="1">
    <citation type="submission" date="2020-07" db="EMBL/GenBank/DDBJ databases">
        <title>Huge and variable diversity of episymbiotic CPR bacteria and DPANN archaea in groundwater ecosystems.</title>
        <authorList>
            <person name="He C.Y."/>
            <person name="Keren R."/>
            <person name="Whittaker M."/>
            <person name="Farag I.F."/>
            <person name="Doudna J."/>
            <person name="Cate J.H.D."/>
            <person name="Banfield J.F."/>
        </authorList>
    </citation>
    <scope>NUCLEOTIDE SEQUENCE</scope>
    <source>
        <strain evidence="5">NC_groundwater_1296_Ag_S-0.2um_52_80</strain>
    </source>
</reference>
<dbReference type="PANTHER" id="PTHR46499">
    <property type="entry name" value="QUEUINE TRNA-RIBOSYLTRANSFERASE"/>
    <property type="match status" value="1"/>
</dbReference>
<dbReference type="InterPro" id="IPR036511">
    <property type="entry name" value="TGT-like_sf"/>
</dbReference>
<evidence type="ECO:0000313" key="6">
    <source>
        <dbReference type="Proteomes" id="UP000732298"/>
    </source>
</evidence>
<name>A0A8T3YL18_9ARCH</name>
<keyword evidence="1 5" id="KW-0328">Glycosyltransferase</keyword>